<reference evidence="1" key="2">
    <citation type="submission" date="2023-05" db="EMBL/GenBank/DDBJ databases">
        <authorList>
            <consortium name="Lawrence Berkeley National Laboratory"/>
            <person name="Steindorff A."/>
            <person name="Hensen N."/>
            <person name="Bonometti L."/>
            <person name="Westerberg I."/>
            <person name="Brannstrom I.O."/>
            <person name="Guillou S."/>
            <person name="Cros-Aarteil S."/>
            <person name="Calhoun S."/>
            <person name="Haridas S."/>
            <person name="Kuo A."/>
            <person name="Mondo S."/>
            <person name="Pangilinan J."/>
            <person name="Riley R."/>
            <person name="Labutti K."/>
            <person name="Andreopoulos B."/>
            <person name="Lipzen A."/>
            <person name="Chen C."/>
            <person name="Yanf M."/>
            <person name="Daum C."/>
            <person name="Ng V."/>
            <person name="Clum A."/>
            <person name="Ohm R."/>
            <person name="Martin F."/>
            <person name="Silar P."/>
            <person name="Natvig D."/>
            <person name="Lalanne C."/>
            <person name="Gautier V."/>
            <person name="Ament-Velasquez S.L."/>
            <person name="Kruys A."/>
            <person name="Hutchinson M.I."/>
            <person name="Powell A.J."/>
            <person name="Barry K."/>
            <person name="Miller A.N."/>
            <person name="Grigoriev I.V."/>
            <person name="Debuchy R."/>
            <person name="Gladieux P."/>
            <person name="Thoren M.H."/>
            <person name="Johannesson H."/>
        </authorList>
    </citation>
    <scope>NUCLEOTIDE SEQUENCE</scope>
    <source>
        <strain evidence="1">CBS 731.68</strain>
    </source>
</reference>
<proteinExistence type="predicted"/>
<dbReference type="Proteomes" id="UP001302602">
    <property type="component" value="Unassembled WGS sequence"/>
</dbReference>
<accession>A0AAN6TUV2</accession>
<gene>
    <name evidence="1" type="ORF">N657DRAFT_682818</name>
</gene>
<dbReference type="RefSeq" id="XP_062644923.1">
    <property type="nucleotide sequence ID" value="XM_062796516.1"/>
</dbReference>
<dbReference type="SUPFAM" id="SSF50630">
    <property type="entry name" value="Acid proteases"/>
    <property type="match status" value="1"/>
</dbReference>
<name>A0AAN6TUV2_9PEZI</name>
<dbReference type="AlphaFoldDB" id="A0AAN6TUV2"/>
<dbReference type="GeneID" id="87833284"/>
<dbReference type="InterPro" id="IPR021109">
    <property type="entry name" value="Peptidase_aspartic_dom_sf"/>
</dbReference>
<organism evidence="1 2">
    <name type="scientific">Parathielavia appendiculata</name>
    <dbReference type="NCBI Taxonomy" id="2587402"/>
    <lineage>
        <taxon>Eukaryota</taxon>
        <taxon>Fungi</taxon>
        <taxon>Dikarya</taxon>
        <taxon>Ascomycota</taxon>
        <taxon>Pezizomycotina</taxon>
        <taxon>Sordariomycetes</taxon>
        <taxon>Sordariomycetidae</taxon>
        <taxon>Sordariales</taxon>
        <taxon>Chaetomiaceae</taxon>
        <taxon>Parathielavia</taxon>
    </lineage>
</organism>
<evidence type="ECO:0000313" key="1">
    <source>
        <dbReference type="EMBL" id="KAK4121152.1"/>
    </source>
</evidence>
<dbReference type="EMBL" id="MU853234">
    <property type="protein sequence ID" value="KAK4121152.1"/>
    <property type="molecule type" value="Genomic_DNA"/>
</dbReference>
<sequence length="448" mass="49020">MHEQPRLIKHLSEDHAESICDLETLHQANAAQERQVDVGSKSSTAQQVPGMRYSECFGSRYCDNGVVYRDIPTVGQIAIRGMPSMVQTNNTAKSYGIRSGNLGLNIDRKGMWTQPTRLPTWFETTIPLLDGDFAVLSDQFQFCFIGASKYIGEIVYGAVTTTGGMWTIQVQGAGAGYDDAKFHEKKSQVAVDRGSGGGTISRAVAVLYWRGVPGSKWDGGWNTFLYPCGRVLPDFVIMLADGRKYLAPYDKEQPLLDGAILSGVAQPRSFLVPMTASADKRTLSYDESSSEWSGRGTRKSRQSLSACRSRRFDAAAAAAERASAARKATSASRWRSATTLFQTLKYLSVVRGSSRLLNGLDGFVLIAFRPTSNRTTDPTSSYMHTLCASRTARPTVSHARWTAASFSGASSSSRQPWNKKAHRAAEERYIQARQALGPTDPAQPRVGL</sequence>
<keyword evidence="2" id="KW-1185">Reference proteome</keyword>
<evidence type="ECO:0000313" key="2">
    <source>
        <dbReference type="Proteomes" id="UP001302602"/>
    </source>
</evidence>
<protein>
    <submittedName>
        <fullName evidence="1">Uncharacterized protein</fullName>
    </submittedName>
</protein>
<reference evidence="1" key="1">
    <citation type="journal article" date="2023" name="Mol. Phylogenet. Evol.">
        <title>Genome-scale phylogeny and comparative genomics of the fungal order Sordariales.</title>
        <authorList>
            <person name="Hensen N."/>
            <person name="Bonometti L."/>
            <person name="Westerberg I."/>
            <person name="Brannstrom I.O."/>
            <person name="Guillou S."/>
            <person name="Cros-Aarteil S."/>
            <person name="Calhoun S."/>
            <person name="Haridas S."/>
            <person name="Kuo A."/>
            <person name="Mondo S."/>
            <person name="Pangilinan J."/>
            <person name="Riley R."/>
            <person name="LaButti K."/>
            <person name="Andreopoulos B."/>
            <person name="Lipzen A."/>
            <person name="Chen C."/>
            <person name="Yan M."/>
            <person name="Daum C."/>
            <person name="Ng V."/>
            <person name="Clum A."/>
            <person name="Steindorff A."/>
            <person name="Ohm R.A."/>
            <person name="Martin F."/>
            <person name="Silar P."/>
            <person name="Natvig D.O."/>
            <person name="Lalanne C."/>
            <person name="Gautier V."/>
            <person name="Ament-Velasquez S.L."/>
            <person name="Kruys A."/>
            <person name="Hutchinson M.I."/>
            <person name="Powell A.J."/>
            <person name="Barry K."/>
            <person name="Miller A.N."/>
            <person name="Grigoriev I.V."/>
            <person name="Debuchy R."/>
            <person name="Gladieux P."/>
            <person name="Hiltunen Thoren M."/>
            <person name="Johannesson H."/>
        </authorList>
    </citation>
    <scope>NUCLEOTIDE SEQUENCE</scope>
    <source>
        <strain evidence="1">CBS 731.68</strain>
    </source>
</reference>
<comment type="caution">
    <text evidence="1">The sequence shown here is derived from an EMBL/GenBank/DDBJ whole genome shotgun (WGS) entry which is preliminary data.</text>
</comment>
<dbReference type="Gene3D" id="2.40.70.10">
    <property type="entry name" value="Acid Proteases"/>
    <property type="match status" value="1"/>
</dbReference>